<gene>
    <name evidence="1" type="ORF">GBK04_04165</name>
</gene>
<dbReference type="AlphaFoldDB" id="A0A7C9BE42"/>
<protein>
    <submittedName>
        <fullName evidence="1">Uncharacterized protein</fullName>
    </submittedName>
</protein>
<proteinExistence type="predicted"/>
<dbReference type="RefSeq" id="WP_152757105.1">
    <property type="nucleotide sequence ID" value="NZ_WHLY01000002.1"/>
</dbReference>
<evidence type="ECO:0000313" key="1">
    <source>
        <dbReference type="EMBL" id="MPR32563.1"/>
    </source>
</evidence>
<comment type="caution">
    <text evidence="1">The sequence shown here is derived from an EMBL/GenBank/DDBJ whole genome shotgun (WGS) entry which is preliminary data.</text>
</comment>
<dbReference type="Proteomes" id="UP000479293">
    <property type="component" value="Unassembled WGS sequence"/>
</dbReference>
<dbReference type="EMBL" id="WHLY01000002">
    <property type="protein sequence ID" value="MPR32563.1"/>
    <property type="molecule type" value="Genomic_DNA"/>
</dbReference>
<keyword evidence="2" id="KW-1185">Reference proteome</keyword>
<reference evidence="1 2" key="1">
    <citation type="submission" date="2019-10" db="EMBL/GenBank/DDBJ databases">
        <title>Draft Genome Sequence of Cytophagaceae sp. SJW1-29.</title>
        <authorList>
            <person name="Choi A."/>
        </authorList>
    </citation>
    <scope>NUCLEOTIDE SEQUENCE [LARGE SCALE GENOMIC DNA]</scope>
    <source>
        <strain evidence="1 2">SJW1-29</strain>
    </source>
</reference>
<sequence>MTKLIVTLPNEQDVNWLIPMLNRLGVEVMPLSEPELPENEAFHKKNIELGGQDRDDLDAYLAEFEQGRQDRILPLRN</sequence>
<accession>A0A7C9BE42</accession>
<name>A0A7C9BE42_9BACT</name>
<evidence type="ECO:0000313" key="2">
    <source>
        <dbReference type="Proteomes" id="UP000479293"/>
    </source>
</evidence>
<organism evidence="1 2">
    <name type="scientific">Salmonirosea aquatica</name>
    <dbReference type="NCBI Taxonomy" id="2654236"/>
    <lineage>
        <taxon>Bacteria</taxon>
        <taxon>Pseudomonadati</taxon>
        <taxon>Bacteroidota</taxon>
        <taxon>Cytophagia</taxon>
        <taxon>Cytophagales</taxon>
        <taxon>Spirosomataceae</taxon>
        <taxon>Salmonirosea</taxon>
    </lineage>
</organism>